<keyword evidence="2" id="KW-0378">Hydrolase</keyword>
<comment type="caution">
    <text evidence="5">The sequence shown here is derived from an EMBL/GenBank/DDBJ whole genome shotgun (WGS) entry which is preliminary data.</text>
</comment>
<dbReference type="Proteomes" id="UP000035034">
    <property type="component" value="Unassembled WGS sequence"/>
</dbReference>
<dbReference type="AlphaFoldDB" id="H0R2C6"/>
<dbReference type="PANTHER" id="PTHR10353:SF36">
    <property type="entry name" value="LP05116P"/>
    <property type="match status" value="1"/>
</dbReference>
<dbReference type="PRINTS" id="PR00131">
    <property type="entry name" value="GLHYDRLASE1"/>
</dbReference>
<dbReference type="PANTHER" id="PTHR10353">
    <property type="entry name" value="GLYCOSYL HYDROLASE"/>
    <property type="match status" value="1"/>
</dbReference>
<dbReference type="GO" id="GO:0016052">
    <property type="term" value="P:carbohydrate catabolic process"/>
    <property type="evidence" value="ECO:0007669"/>
    <property type="project" value="TreeGrafter"/>
</dbReference>
<proteinExistence type="inferred from homology"/>
<evidence type="ECO:0000313" key="6">
    <source>
        <dbReference type="Proteomes" id="UP000035034"/>
    </source>
</evidence>
<dbReference type="eggNOG" id="COG2723">
    <property type="taxonomic scope" value="Bacteria"/>
</dbReference>
<dbReference type="Gene3D" id="3.20.20.80">
    <property type="entry name" value="Glycosidases"/>
    <property type="match status" value="2"/>
</dbReference>
<dbReference type="SUPFAM" id="SSF51445">
    <property type="entry name" value="(Trans)glycosidases"/>
    <property type="match status" value="1"/>
</dbReference>
<sequence length="394" mass="43939">MWGVAASGFQSEGHSPDSNWTRYIHAGKTEQPIGNSVDFRHRYRSDIALAKDLGVKVYRVGIEWARVQPTPGKFDPAAWAYYDDVINSIVAAGMRPMITIDHWVYPGWVAGRGGWNNAAITGQWLHYARAVVDRYAATNPLWITINETLMYVINEVRHGGLPVTATGAMMDRLVTVHRNIFDYIHGKQPGAKVSSNVAYIPTAESAIDTTYLDRIADKLDFVGIDYYYSIAPSDLRAINAATGKMWDASIAADGIYYALRHYARKLPGKPLYVVESGMATENGKPRADGYRRGDHLADIIYWVQRARADGIPVMGYNYWSLTDNYEWGSFAPRFGLYTVDARTDPSLRRKPTDAVAVYRNIISRGGVGRDYRPTRPAQVCSLADAPSSCAEPVR</sequence>
<evidence type="ECO:0000313" key="5">
    <source>
        <dbReference type="EMBL" id="GAB19227.1"/>
    </source>
</evidence>
<dbReference type="InterPro" id="IPR001360">
    <property type="entry name" value="Glyco_hydro_1"/>
</dbReference>
<accession>H0R2C6</accession>
<dbReference type="GO" id="GO:0005829">
    <property type="term" value="C:cytosol"/>
    <property type="evidence" value="ECO:0007669"/>
    <property type="project" value="TreeGrafter"/>
</dbReference>
<dbReference type="OrthoDB" id="9765195at2"/>
<gene>
    <name evidence="5" type="ORF">GOEFS_077_00190</name>
</gene>
<organism evidence="5 6">
    <name type="scientific">Gordonia effusa NBRC 100432</name>
    <dbReference type="NCBI Taxonomy" id="1077974"/>
    <lineage>
        <taxon>Bacteria</taxon>
        <taxon>Bacillati</taxon>
        <taxon>Actinomycetota</taxon>
        <taxon>Actinomycetes</taxon>
        <taxon>Mycobacteriales</taxon>
        <taxon>Gordoniaceae</taxon>
        <taxon>Gordonia</taxon>
    </lineage>
</organism>
<dbReference type="InterPro" id="IPR017853">
    <property type="entry name" value="GH"/>
</dbReference>
<evidence type="ECO:0000256" key="4">
    <source>
        <dbReference type="RuleBase" id="RU003690"/>
    </source>
</evidence>
<keyword evidence="3" id="KW-0326">Glycosidase</keyword>
<keyword evidence="6" id="KW-1185">Reference proteome</keyword>
<dbReference type="STRING" id="1077974.GOEFS_077_00190"/>
<evidence type="ECO:0000256" key="2">
    <source>
        <dbReference type="ARBA" id="ARBA00022801"/>
    </source>
</evidence>
<dbReference type="GO" id="GO:0008422">
    <property type="term" value="F:beta-glucosidase activity"/>
    <property type="evidence" value="ECO:0007669"/>
    <property type="project" value="TreeGrafter"/>
</dbReference>
<dbReference type="Pfam" id="PF00232">
    <property type="entry name" value="Glyco_hydro_1"/>
    <property type="match status" value="2"/>
</dbReference>
<dbReference type="EMBL" id="BAEH01000077">
    <property type="protein sequence ID" value="GAB19227.1"/>
    <property type="molecule type" value="Genomic_DNA"/>
</dbReference>
<name>H0R2C6_9ACTN</name>
<reference evidence="5 6" key="1">
    <citation type="submission" date="2011-12" db="EMBL/GenBank/DDBJ databases">
        <title>Whole genome shotgun sequence of Gordonia effusa NBRC 100432.</title>
        <authorList>
            <person name="Yoshida I."/>
            <person name="Takarada H."/>
            <person name="Hosoyama A."/>
            <person name="Tsuchikane K."/>
            <person name="Katsumata H."/>
            <person name="Yamazaki S."/>
            <person name="Fujita N."/>
        </authorList>
    </citation>
    <scope>NUCLEOTIDE SEQUENCE [LARGE SCALE GENOMIC DNA]</scope>
    <source>
        <strain evidence="5 6">NBRC 100432</strain>
    </source>
</reference>
<protein>
    <submittedName>
        <fullName evidence="5">Putative beta-glucosidase</fullName>
    </submittedName>
</protein>
<evidence type="ECO:0000256" key="1">
    <source>
        <dbReference type="ARBA" id="ARBA00010838"/>
    </source>
</evidence>
<evidence type="ECO:0000256" key="3">
    <source>
        <dbReference type="ARBA" id="ARBA00023295"/>
    </source>
</evidence>
<comment type="similarity">
    <text evidence="1 4">Belongs to the glycosyl hydrolase 1 family.</text>
</comment>